<gene>
    <name evidence="6" type="ORF">TVY486_1014870</name>
</gene>
<evidence type="ECO:0000313" key="6">
    <source>
        <dbReference type="EMBL" id="CCC52444.1"/>
    </source>
</evidence>
<protein>
    <recommendedName>
        <fullName evidence="3">GDP-mannose 4,6-dehydratase</fullName>
        <ecNumber evidence="3">4.2.1.47</ecNumber>
    </recommendedName>
</protein>
<dbReference type="InterPro" id="IPR016040">
    <property type="entry name" value="NAD(P)-bd_dom"/>
</dbReference>
<proteinExistence type="inferred from homology"/>
<dbReference type="VEuPathDB" id="TriTrypDB:TvY486_1014870"/>
<dbReference type="FunFam" id="3.40.50.720:FF:000924">
    <property type="entry name" value="GDP-mannose 4,6 dehydratase"/>
    <property type="match status" value="1"/>
</dbReference>
<dbReference type="InterPro" id="IPR006368">
    <property type="entry name" value="GDP_Man_deHydtase"/>
</dbReference>
<dbReference type="AlphaFoldDB" id="G0U4S9"/>
<dbReference type="HAMAP" id="MF_00955">
    <property type="entry name" value="GDP_Man_dehydratase"/>
    <property type="match status" value="1"/>
</dbReference>
<dbReference type="Gene3D" id="3.90.25.10">
    <property type="entry name" value="UDP-galactose 4-epimerase, domain 1"/>
    <property type="match status" value="1"/>
</dbReference>
<dbReference type="InterPro" id="IPR036291">
    <property type="entry name" value="NAD(P)-bd_dom_sf"/>
</dbReference>
<name>G0U4S9_TRYVY</name>
<evidence type="ECO:0000256" key="3">
    <source>
        <dbReference type="ARBA" id="ARBA00011989"/>
    </source>
</evidence>
<dbReference type="EC" id="4.2.1.47" evidence="3"/>
<dbReference type="CDD" id="cd05260">
    <property type="entry name" value="GDP_MD_SDR_e"/>
    <property type="match status" value="1"/>
</dbReference>
<keyword evidence="4" id="KW-0456">Lyase</keyword>
<organism evidence="6">
    <name type="scientific">Trypanosoma vivax (strain Y486)</name>
    <dbReference type="NCBI Taxonomy" id="1055687"/>
    <lineage>
        <taxon>Eukaryota</taxon>
        <taxon>Discoba</taxon>
        <taxon>Euglenozoa</taxon>
        <taxon>Kinetoplastea</taxon>
        <taxon>Metakinetoplastina</taxon>
        <taxon>Trypanosomatida</taxon>
        <taxon>Trypanosomatidae</taxon>
        <taxon>Trypanosoma</taxon>
        <taxon>Duttonella</taxon>
    </lineage>
</organism>
<dbReference type="EMBL" id="HE573026">
    <property type="protein sequence ID" value="CCC52444.1"/>
    <property type="molecule type" value="Genomic_DNA"/>
</dbReference>
<reference evidence="6" key="1">
    <citation type="journal article" date="2012" name="Proc. Natl. Acad. Sci. U.S.A.">
        <title>Antigenic diversity is generated by distinct evolutionary mechanisms in African trypanosome species.</title>
        <authorList>
            <person name="Jackson A.P."/>
            <person name="Berry A."/>
            <person name="Aslett M."/>
            <person name="Allison H.C."/>
            <person name="Burton P."/>
            <person name="Vavrova-Anderson J."/>
            <person name="Brown R."/>
            <person name="Browne H."/>
            <person name="Corton N."/>
            <person name="Hauser H."/>
            <person name="Gamble J."/>
            <person name="Gilderthorp R."/>
            <person name="Marcello L."/>
            <person name="McQuillan J."/>
            <person name="Otto T.D."/>
            <person name="Quail M.A."/>
            <person name="Sanders M.J."/>
            <person name="van Tonder A."/>
            <person name="Ginger M.L."/>
            <person name="Field M.C."/>
            <person name="Barry J.D."/>
            <person name="Hertz-Fowler C."/>
            <person name="Berriman M."/>
        </authorList>
    </citation>
    <scope>NUCLEOTIDE SEQUENCE</scope>
    <source>
        <strain evidence="6">Y486</strain>
    </source>
</reference>
<evidence type="ECO:0000256" key="2">
    <source>
        <dbReference type="ARBA" id="ARBA00009263"/>
    </source>
</evidence>
<dbReference type="GO" id="GO:0042351">
    <property type="term" value="P:'de novo' GDP-L-fucose biosynthetic process"/>
    <property type="evidence" value="ECO:0007669"/>
    <property type="project" value="TreeGrafter"/>
</dbReference>
<dbReference type="PANTHER" id="PTHR43715:SF1">
    <property type="entry name" value="GDP-MANNOSE 4,6 DEHYDRATASE"/>
    <property type="match status" value="1"/>
</dbReference>
<comment type="similarity">
    <text evidence="2">Belongs to the NAD(P)-dependent epimerase/dehydratase family. GDP-mannose 4,6-dehydratase subfamily.</text>
</comment>
<evidence type="ECO:0000256" key="1">
    <source>
        <dbReference type="ARBA" id="ARBA00001937"/>
    </source>
</evidence>
<dbReference type="Pfam" id="PF16363">
    <property type="entry name" value="GDP_Man_Dehyd"/>
    <property type="match status" value="1"/>
</dbReference>
<dbReference type="GO" id="GO:0008446">
    <property type="term" value="F:GDP-mannose 4,6-dehydratase activity"/>
    <property type="evidence" value="ECO:0007669"/>
    <property type="project" value="UniProtKB-EC"/>
</dbReference>
<dbReference type="OMA" id="HWQTVNY"/>
<dbReference type="Gene3D" id="3.40.50.720">
    <property type="entry name" value="NAD(P)-binding Rossmann-like Domain"/>
    <property type="match status" value="1"/>
</dbReference>
<evidence type="ECO:0000259" key="5">
    <source>
        <dbReference type="Pfam" id="PF16363"/>
    </source>
</evidence>
<dbReference type="PANTHER" id="PTHR43715">
    <property type="entry name" value="GDP-MANNOSE 4,6-DEHYDRATASE"/>
    <property type="match status" value="1"/>
</dbReference>
<evidence type="ECO:0000256" key="4">
    <source>
        <dbReference type="ARBA" id="ARBA00023239"/>
    </source>
</evidence>
<sequence>MSESAGNRVALITGITGQDGSYLAELLLEKSYVVHGLLRRSSSFNTSRLNHIFNHERLHLHYGDMTDGTALQSIIARVKPNEIYNLAAQSHVKVSFEAPEYTGEADAMGTLKILNAIRSCGLEKTCRFYQASTSELFGKICEIPQNEKTPFYPRSPYAVAKLYAHWITVNYRESYGMFACNGILFNHESPRRGSTFVTKKIVDAVARIKKGLQKELLLGNVNAMRDWGHAKDYVYGMWLMLQADKPGDWVLATGEQHSVREFCNLAFAKVGIHLAWEGSGLDEVAYDIADKQKTPRIRIDSRYFRPAEVDTLLGDARKAMQELGWKATYNFDQLVECMVEAALEEVEKGAINPHK</sequence>
<dbReference type="SUPFAM" id="SSF51735">
    <property type="entry name" value="NAD(P)-binding Rossmann-fold domains"/>
    <property type="match status" value="1"/>
</dbReference>
<comment type="cofactor">
    <cofactor evidence="1">
        <name>NADP(+)</name>
        <dbReference type="ChEBI" id="CHEBI:58349"/>
    </cofactor>
</comment>
<accession>G0U4S9</accession>
<dbReference type="NCBIfam" id="TIGR01472">
    <property type="entry name" value="gmd"/>
    <property type="match status" value="1"/>
</dbReference>
<feature type="domain" description="NAD(P)-binding" evidence="5">
    <location>
        <begin position="11"/>
        <end position="338"/>
    </location>
</feature>